<comment type="caution">
    <text evidence="5">The sequence shown here is derived from an EMBL/GenBank/DDBJ whole genome shotgun (WGS) entry which is preliminary data.</text>
</comment>
<dbReference type="PROSITE" id="PS00894">
    <property type="entry name" value="HTH_DEOR_1"/>
    <property type="match status" value="1"/>
</dbReference>
<dbReference type="PRINTS" id="PR00037">
    <property type="entry name" value="HTHLACR"/>
</dbReference>
<dbReference type="InterPro" id="IPR001034">
    <property type="entry name" value="DeoR_HTH"/>
</dbReference>
<dbReference type="InterPro" id="IPR018356">
    <property type="entry name" value="Tscrpt_reg_HTH_DeoR_CS"/>
</dbReference>
<dbReference type="RefSeq" id="WP_230574514.1">
    <property type="nucleotide sequence ID" value="NZ_CAKJTI010000005.1"/>
</dbReference>
<dbReference type="InterPro" id="IPR036390">
    <property type="entry name" value="WH_DNA-bd_sf"/>
</dbReference>
<dbReference type="PANTHER" id="PTHR30363:SF44">
    <property type="entry name" value="AGA OPERON TRANSCRIPTIONAL REPRESSOR-RELATED"/>
    <property type="match status" value="1"/>
</dbReference>
<keyword evidence="1" id="KW-0805">Transcription regulation</keyword>
<keyword evidence="3" id="KW-0804">Transcription</keyword>
<dbReference type="SMART" id="SM00420">
    <property type="entry name" value="HTH_DEOR"/>
    <property type="match status" value="1"/>
</dbReference>
<organism evidence="5 6">
    <name type="scientific">Bacillus rhizoplanae</name>
    <dbReference type="NCBI Taxonomy" id="2880966"/>
    <lineage>
        <taxon>Bacteria</taxon>
        <taxon>Bacillati</taxon>
        <taxon>Bacillota</taxon>
        <taxon>Bacilli</taxon>
        <taxon>Bacillales</taxon>
        <taxon>Bacillaceae</taxon>
        <taxon>Bacillus</taxon>
    </lineage>
</organism>
<evidence type="ECO:0000256" key="2">
    <source>
        <dbReference type="ARBA" id="ARBA00023125"/>
    </source>
</evidence>
<dbReference type="Pfam" id="PF00455">
    <property type="entry name" value="DeoRC"/>
    <property type="match status" value="1"/>
</dbReference>
<proteinExistence type="predicted"/>
<evidence type="ECO:0000313" key="6">
    <source>
        <dbReference type="Proteomes" id="UP000789423"/>
    </source>
</evidence>
<accession>A0ABN7ZYM5</accession>
<feature type="domain" description="HTH deoR-type" evidence="4">
    <location>
        <begin position="5"/>
        <end position="60"/>
    </location>
</feature>
<keyword evidence="2" id="KW-0238">DNA-binding</keyword>
<dbReference type="EMBL" id="CAKJTI010000005">
    <property type="protein sequence ID" value="CAG9612323.1"/>
    <property type="molecule type" value="Genomic_DNA"/>
</dbReference>
<evidence type="ECO:0000259" key="4">
    <source>
        <dbReference type="PROSITE" id="PS51000"/>
    </source>
</evidence>
<evidence type="ECO:0000313" key="5">
    <source>
        <dbReference type="EMBL" id="CAG9612323.1"/>
    </source>
</evidence>
<dbReference type="PROSITE" id="PS51000">
    <property type="entry name" value="HTH_DEOR_2"/>
    <property type="match status" value="1"/>
</dbReference>
<dbReference type="Gene3D" id="1.10.10.10">
    <property type="entry name" value="Winged helix-like DNA-binding domain superfamily/Winged helix DNA-binding domain"/>
    <property type="match status" value="1"/>
</dbReference>
<evidence type="ECO:0000256" key="3">
    <source>
        <dbReference type="ARBA" id="ARBA00023163"/>
    </source>
</evidence>
<dbReference type="InterPro" id="IPR036388">
    <property type="entry name" value="WH-like_DNA-bd_sf"/>
</dbReference>
<name>A0ABN7ZYM5_9BACI</name>
<reference evidence="5 6" key="1">
    <citation type="submission" date="2021-10" db="EMBL/GenBank/DDBJ databases">
        <authorList>
            <person name="Criscuolo A."/>
        </authorList>
    </citation>
    <scope>NUCLEOTIDE SEQUENCE [LARGE SCALE GENOMIC DNA]</scope>
    <source>
        <strain evidence="6">CIP 111899</strain>
    </source>
</reference>
<dbReference type="InterPro" id="IPR037171">
    <property type="entry name" value="NagB/RpiA_transferase-like"/>
</dbReference>
<dbReference type="PANTHER" id="PTHR30363">
    <property type="entry name" value="HTH-TYPE TRANSCRIPTIONAL REGULATOR SRLR-RELATED"/>
    <property type="match status" value="1"/>
</dbReference>
<dbReference type="Pfam" id="PF08220">
    <property type="entry name" value="HTH_DeoR"/>
    <property type="match status" value="1"/>
</dbReference>
<protein>
    <submittedName>
        <fullName evidence="5">HTH-type transcriptional regulator YdjF</fullName>
    </submittedName>
</protein>
<dbReference type="InterPro" id="IPR014036">
    <property type="entry name" value="DeoR-like_C"/>
</dbReference>
<sequence length="261" mass="29174">MSNSPADRRNKIIEMLEKTEYADVSYLSDVFQVSLMTIRRDLERLEKDGKVIRVYGGVKLKTKRVYEASMEERLNSNKREKMAIAKEAAKLIEDGDVIAFDASTTALEVSKFIKDRKSLTVVTNNLSIAIELADAPDIVVILLGGFLRGKSLSVMGASLHQYLQSIYIDKVFISSKGLSFREGLTDTAIDEGEAKQAIVNKANEVIVLMDHTKLGKVAFFEVCDKQRITKIITDELIPLTPMQQECITSYEKYGIPVIVAN</sequence>
<gene>
    <name evidence="5" type="primary">ydjF_1</name>
    <name evidence="5" type="ORF">BACCIP111899_01496</name>
</gene>
<keyword evidence="6" id="KW-1185">Reference proteome</keyword>
<evidence type="ECO:0000256" key="1">
    <source>
        <dbReference type="ARBA" id="ARBA00023015"/>
    </source>
</evidence>
<dbReference type="SMART" id="SM01134">
    <property type="entry name" value="DeoRC"/>
    <property type="match status" value="1"/>
</dbReference>
<dbReference type="InterPro" id="IPR050313">
    <property type="entry name" value="Carb_Metab_HTH_regulators"/>
</dbReference>
<dbReference type="SUPFAM" id="SSF46785">
    <property type="entry name" value="Winged helix' DNA-binding domain"/>
    <property type="match status" value="1"/>
</dbReference>
<dbReference type="SUPFAM" id="SSF100950">
    <property type="entry name" value="NagB/RpiA/CoA transferase-like"/>
    <property type="match status" value="1"/>
</dbReference>
<dbReference type="Proteomes" id="UP000789423">
    <property type="component" value="Unassembled WGS sequence"/>
</dbReference>